<comment type="catalytic activity">
    <reaction evidence="5">
        <text>[protein]-peptidylproline (omega=180) = [protein]-peptidylproline (omega=0)</text>
        <dbReference type="Rhea" id="RHEA:16237"/>
        <dbReference type="Rhea" id="RHEA-COMP:10747"/>
        <dbReference type="Rhea" id="RHEA-COMP:10748"/>
        <dbReference type="ChEBI" id="CHEBI:83833"/>
        <dbReference type="ChEBI" id="CHEBI:83834"/>
        <dbReference type="EC" id="5.2.1.8"/>
    </reaction>
</comment>
<dbReference type="InterPro" id="IPR029000">
    <property type="entry name" value="Cyclophilin-like_dom_sf"/>
</dbReference>
<dbReference type="PANTHER" id="PTHR45625">
    <property type="entry name" value="PEPTIDYL-PROLYL CIS-TRANS ISOMERASE-RELATED"/>
    <property type="match status" value="1"/>
</dbReference>
<dbReference type="AlphaFoldDB" id="A0A2H3KWC2"/>
<dbReference type="PROSITE" id="PS50072">
    <property type="entry name" value="CSA_PPIASE_2"/>
    <property type="match status" value="1"/>
</dbReference>
<protein>
    <recommendedName>
        <fullName evidence="5">Peptidyl-prolyl cis-trans isomerase</fullName>
        <shortName evidence="5">PPIase</shortName>
        <ecNumber evidence="5">5.2.1.8</ecNumber>
    </recommendedName>
</protein>
<dbReference type="InterPro" id="IPR002130">
    <property type="entry name" value="Cyclophilin-type_PPIase_dom"/>
</dbReference>
<evidence type="ECO:0000256" key="1">
    <source>
        <dbReference type="ARBA" id="ARBA00002388"/>
    </source>
</evidence>
<keyword evidence="4 5" id="KW-0413">Isomerase</keyword>
<dbReference type="PROSITE" id="PS00170">
    <property type="entry name" value="CSA_PPIASE_1"/>
    <property type="match status" value="1"/>
</dbReference>
<dbReference type="PANTHER" id="PTHR45625:SF4">
    <property type="entry name" value="PEPTIDYLPROLYL ISOMERASE DOMAIN AND WD REPEAT-CONTAINING PROTEIN 1"/>
    <property type="match status" value="1"/>
</dbReference>
<evidence type="ECO:0000313" key="7">
    <source>
        <dbReference type="EMBL" id="PDV99689.1"/>
    </source>
</evidence>
<dbReference type="InterPro" id="IPR024936">
    <property type="entry name" value="Cyclophilin-type_PPIase"/>
</dbReference>
<feature type="domain" description="PPIase cyclophilin-type" evidence="6">
    <location>
        <begin position="25"/>
        <end position="160"/>
    </location>
</feature>
<comment type="function">
    <text evidence="1 5">PPIases accelerate the folding of proteins. It catalyzes the cis-trans isomerization of proline imidic peptide bonds in oligopeptides.</text>
</comment>
<accession>A0A2H3KWC2</accession>
<evidence type="ECO:0000256" key="2">
    <source>
        <dbReference type="ARBA" id="ARBA00007365"/>
    </source>
</evidence>
<dbReference type="InterPro" id="IPR020892">
    <property type="entry name" value="Cyclophilin-type_PPIase_CS"/>
</dbReference>
<dbReference type="SUPFAM" id="SSF50891">
    <property type="entry name" value="Cyclophilin-like"/>
    <property type="match status" value="1"/>
</dbReference>
<evidence type="ECO:0000313" key="8">
    <source>
        <dbReference type="Proteomes" id="UP000220922"/>
    </source>
</evidence>
<dbReference type="Gene3D" id="2.40.100.10">
    <property type="entry name" value="Cyclophilin-like"/>
    <property type="match status" value="1"/>
</dbReference>
<dbReference type="EC" id="5.2.1.8" evidence="5"/>
<dbReference type="InterPro" id="IPR044666">
    <property type="entry name" value="Cyclophilin_A-like"/>
</dbReference>
<keyword evidence="3 5" id="KW-0697">Rotamase</keyword>
<dbReference type="GO" id="GO:0003755">
    <property type="term" value="F:peptidyl-prolyl cis-trans isomerase activity"/>
    <property type="evidence" value="ECO:0007669"/>
    <property type="project" value="UniProtKB-UniRule"/>
</dbReference>
<keyword evidence="8" id="KW-1185">Reference proteome</keyword>
<reference evidence="7 8" key="1">
    <citation type="submission" date="2016-05" db="EMBL/GenBank/DDBJ databases">
        <authorList>
            <person name="Lavstsen T."/>
            <person name="Jespersen J.S."/>
        </authorList>
    </citation>
    <scope>NUCLEOTIDE SEQUENCE [LARGE SCALE GENOMIC DNA]</scope>
    <source>
        <strain evidence="7 8">B7-9</strain>
    </source>
</reference>
<comment type="caution">
    <text evidence="7">The sequence shown here is derived from an EMBL/GenBank/DDBJ whole genome shotgun (WGS) entry which is preliminary data.</text>
</comment>
<evidence type="ECO:0000256" key="5">
    <source>
        <dbReference type="RuleBase" id="RU363019"/>
    </source>
</evidence>
<evidence type="ECO:0000256" key="3">
    <source>
        <dbReference type="ARBA" id="ARBA00023110"/>
    </source>
</evidence>
<dbReference type="RefSeq" id="WP_216361455.1">
    <property type="nucleotide sequence ID" value="NZ_LYXE01000063.1"/>
</dbReference>
<dbReference type="EMBL" id="LYXE01000063">
    <property type="protein sequence ID" value="PDV99689.1"/>
    <property type="molecule type" value="Genomic_DNA"/>
</dbReference>
<dbReference type="GO" id="GO:0006457">
    <property type="term" value="P:protein folding"/>
    <property type="evidence" value="ECO:0007669"/>
    <property type="project" value="InterPro"/>
</dbReference>
<evidence type="ECO:0000256" key="4">
    <source>
        <dbReference type="ARBA" id="ARBA00023235"/>
    </source>
</evidence>
<evidence type="ECO:0000259" key="6">
    <source>
        <dbReference type="PROSITE" id="PS50072"/>
    </source>
</evidence>
<dbReference type="PRINTS" id="PR00153">
    <property type="entry name" value="CSAPPISMRASE"/>
</dbReference>
<proteinExistence type="inferred from homology"/>
<sequence length="160" mass="17407">MSVKKWSNPPTMQIDPTKNYAVTMETTAGTMELELYPQHAPATVNNFVFLASEGFYDGVIFHRVIANFMIQGGDPTGTGTGGPGYRFKDELYGNPLKHERGVISMANAGPNTNGSQFFITHAPQPHLNGKHTVFGKVTAGLEVVDTIRQGDKIVKVTVQP</sequence>
<dbReference type="Pfam" id="PF00160">
    <property type="entry name" value="Pro_isomerase"/>
    <property type="match status" value="1"/>
</dbReference>
<dbReference type="Proteomes" id="UP000220922">
    <property type="component" value="Unassembled WGS sequence"/>
</dbReference>
<organism evidence="7 8">
    <name type="scientific">Candidatus Chloroploca asiatica</name>
    <dbReference type="NCBI Taxonomy" id="1506545"/>
    <lineage>
        <taxon>Bacteria</taxon>
        <taxon>Bacillati</taxon>
        <taxon>Chloroflexota</taxon>
        <taxon>Chloroflexia</taxon>
        <taxon>Chloroflexales</taxon>
        <taxon>Chloroflexineae</taxon>
        <taxon>Oscillochloridaceae</taxon>
        <taxon>Candidatus Chloroploca</taxon>
    </lineage>
</organism>
<dbReference type="CDD" id="cd00317">
    <property type="entry name" value="cyclophilin"/>
    <property type="match status" value="1"/>
</dbReference>
<comment type="similarity">
    <text evidence="2 5">Belongs to the cyclophilin-type PPIase family.</text>
</comment>
<name>A0A2H3KWC2_9CHLR</name>
<gene>
    <name evidence="7" type="ORF">A9Q02_00255</name>
</gene>
<dbReference type="PIRSF" id="PIRSF001467">
    <property type="entry name" value="Peptidylpro_ismrse"/>
    <property type="match status" value="1"/>
</dbReference>